<organism evidence="3 4">
    <name type="scientific">Rhodopila globiformis</name>
    <name type="common">Rhodopseudomonas globiformis</name>
    <dbReference type="NCBI Taxonomy" id="1071"/>
    <lineage>
        <taxon>Bacteria</taxon>
        <taxon>Pseudomonadati</taxon>
        <taxon>Pseudomonadota</taxon>
        <taxon>Alphaproteobacteria</taxon>
        <taxon>Acetobacterales</taxon>
        <taxon>Acetobacteraceae</taxon>
        <taxon>Rhodopila</taxon>
    </lineage>
</organism>
<dbReference type="PANTHER" id="PTHR30195">
    <property type="entry name" value="TYPE I SITE-SPECIFIC DEOXYRIBONUCLEASE PROTEIN SUBUNIT M AND R"/>
    <property type="match status" value="1"/>
</dbReference>
<dbReference type="AlphaFoldDB" id="A0A2S6NF67"/>
<gene>
    <name evidence="3" type="ORF">CCS01_14770</name>
</gene>
<comment type="caution">
    <text evidence="3">The sequence shown here is derived from an EMBL/GenBank/DDBJ whole genome shotgun (WGS) entry which is preliminary data.</text>
</comment>
<protein>
    <recommendedName>
        <fullName evidence="2">Type I restriction enzyme HindI endonuclease subunit-like C-terminal domain-containing protein</fullName>
    </recommendedName>
</protein>
<reference evidence="3 4" key="1">
    <citation type="journal article" date="2018" name="Arch. Microbiol.">
        <title>New insights into the metabolic potential of the phototrophic purple bacterium Rhodopila globiformis DSM 161(T) from its draft genome sequence and evidence for a vanadium-dependent nitrogenase.</title>
        <authorList>
            <person name="Imhoff J.F."/>
            <person name="Rahn T."/>
            <person name="Kunzel S."/>
            <person name="Neulinger S.C."/>
        </authorList>
    </citation>
    <scope>NUCLEOTIDE SEQUENCE [LARGE SCALE GENOMIC DNA]</scope>
    <source>
        <strain evidence="3 4">DSM 161</strain>
    </source>
</reference>
<evidence type="ECO:0000259" key="2">
    <source>
        <dbReference type="Pfam" id="PF11867"/>
    </source>
</evidence>
<dbReference type="GO" id="GO:0009307">
    <property type="term" value="P:DNA restriction-modification system"/>
    <property type="evidence" value="ECO:0007669"/>
    <property type="project" value="UniProtKB-KW"/>
</dbReference>
<keyword evidence="4" id="KW-1185">Reference proteome</keyword>
<dbReference type="PANTHER" id="PTHR30195:SF15">
    <property type="entry name" value="TYPE I RESTRICTION ENZYME HINDI ENDONUCLEASE SUBUNIT"/>
    <property type="match status" value="1"/>
</dbReference>
<dbReference type="EMBL" id="NHRY01000151">
    <property type="protein sequence ID" value="PPQ33224.1"/>
    <property type="molecule type" value="Genomic_DNA"/>
</dbReference>
<dbReference type="InterPro" id="IPR021810">
    <property type="entry name" value="T1RH-like_C"/>
</dbReference>
<evidence type="ECO:0000256" key="1">
    <source>
        <dbReference type="ARBA" id="ARBA00022747"/>
    </source>
</evidence>
<evidence type="ECO:0000313" key="4">
    <source>
        <dbReference type="Proteomes" id="UP000239724"/>
    </source>
</evidence>
<sequence>MTQAIAHPNPATVDQARAEAALRLTKLYAMAAAIRDEAGFFQAVRIALLKTAGGDTRGDVERELAIQQIVSRAVVSTEIIDIMAAAGLDRPDIAILSDDFLAEVRGLDKKNLAVEALRKLLNGQVHAQGKRNVVQARAFSERLEAAIARYHANAITTVEVLEELIKLAQDLRAARARGEDSGLTPDEIAFYDALALNQSARDVLGEPALRVIAHELVQAVRSNVTVDWAHREGARARIRSLVRRILRRYGYPPDLQDSAVQNVLQQAEALSAELA</sequence>
<proteinExistence type="predicted"/>
<dbReference type="OrthoDB" id="9758243at2"/>
<accession>A0A2S6NF67</accession>
<feature type="domain" description="Type I restriction enzyme HindI endonuclease subunit-like C-terminal" evidence="2">
    <location>
        <begin position="19"/>
        <end position="272"/>
    </location>
</feature>
<keyword evidence="1" id="KW-0680">Restriction system</keyword>
<dbReference type="InterPro" id="IPR051268">
    <property type="entry name" value="Type-I_R_enzyme_R_subunit"/>
</dbReference>
<name>A0A2S6NF67_RHOGL</name>
<dbReference type="Proteomes" id="UP000239724">
    <property type="component" value="Unassembled WGS sequence"/>
</dbReference>
<evidence type="ECO:0000313" key="3">
    <source>
        <dbReference type="EMBL" id="PPQ33224.1"/>
    </source>
</evidence>
<dbReference type="Pfam" id="PF11867">
    <property type="entry name" value="T1RH-like_C"/>
    <property type="match status" value="1"/>
</dbReference>